<evidence type="ECO:0000256" key="6">
    <source>
        <dbReference type="ARBA" id="ARBA00013025"/>
    </source>
</evidence>
<reference evidence="24" key="1">
    <citation type="journal article" date="2019" name="Int. J. Syst. Evol. Microbiol.">
        <title>The Global Catalogue of Microorganisms (GCM) 10K type strain sequencing project: providing services to taxonomists for standard genome sequencing and annotation.</title>
        <authorList>
            <consortium name="The Broad Institute Genomics Platform"/>
            <consortium name="The Broad Institute Genome Sequencing Center for Infectious Disease"/>
            <person name="Wu L."/>
            <person name="Ma J."/>
        </authorList>
    </citation>
    <scope>NUCLEOTIDE SEQUENCE [LARGE SCALE GENOMIC DNA]</scope>
    <source>
        <strain evidence="24">CECT 7184</strain>
    </source>
</reference>
<dbReference type="EC" id="6.3.2.12" evidence="5"/>
<dbReference type="SUPFAM" id="SSF53244">
    <property type="entry name" value="MurD-like peptide ligases, peptide-binding domain"/>
    <property type="match status" value="1"/>
</dbReference>
<keyword evidence="9" id="KW-0479">Metal-binding</keyword>
<dbReference type="GO" id="GO:0016874">
    <property type="term" value="F:ligase activity"/>
    <property type="evidence" value="ECO:0007669"/>
    <property type="project" value="UniProtKB-KW"/>
</dbReference>
<dbReference type="EC" id="6.3.2.17" evidence="6"/>
<keyword evidence="10" id="KW-0547">Nucleotide-binding</keyword>
<dbReference type="Proteomes" id="UP001242368">
    <property type="component" value="Unassembled WGS sequence"/>
</dbReference>
<dbReference type="InterPro" id="IPR036565">
    <property type="entry name" value="Mur-like_cat_sf"/>
</dbReference>
<dbReference type="SUPFAM" id="SSF53623">
    <property type="entry name" value="MurD-like peptide ligases, catalytic domain"/>
    <property type="match status" value="1"/>
</dbReference>
<evidence type="ECO:0000256" key="5">
    <source>
        <dbReference type="ARBA" id="ARBA00013023"/>
    </source>
</evidence>
<dbReference type="PANTHER" id="PTHR11136">
    <property type="entry name" value="FOLYLPOLYGLUTAMATE SYNTHASE-RELATED"/>
    <property type="match status" value="1"/>
</dbReference>
<dbReference type="InterPro" id="IPR036615">
    <property type="entry name" value="Mur_ligase_C_dom_sf"/>
</dbReference>
<dbReference type="InterPro" id="IPR013221">
    <property type="entry name" value="Mur_ligase_cen"/>
</dbReference>
<evidence type="ECO:0000256" key="8">
    <source>
        <dbReference type="ARBA" id="ARBA00022598"/>
    </source>
</evidence>
<comment type="caution">
    <text evidence="23">The sequence shown here is derived from an EMBL/GenBank/DDBJ whole genome shotgun (WGS) entry which is preliminary data.</text>
</comment>
<comment type="function">
    <text evidence="1">Functions in two distinct reactions of the de novo folate biosynthetic pathway. Catalyzes the addition of a glutamate residue to dihydropteroate (7,8-dihydropteroate or H2Pte) to form dihydrofolate (7,8-dihydrofolate monoglutamate or H2Pte-Glu). Also catalyzes successive additions of L-glutamate to tetrahydrofolate or 10-formyltetrahydrofolate or 5,10-methylenetetrahydrofolate, leading to folylpolyglutamate derivatives.</text>
</comment>
<evidence type="ECO:0000313" key="23">
    <source>
        <dbReference type="EMBL" id="MDN3707612.1"/>
    </source>
</evidence>
<gene>
    <name evidence="23" type="ORF">QW060_10775</name>
</gene>
<keyword evidence="8 23" id="KW-0436">Ligase</keyword>
<dbReference type="PROSITE" id="PS01011">
    <property type="entry name" value="FOLYLPOLYGLU_SYNT_1"/>
    <property type="match status" value="1"/>
</dbReference>
<evidence type="ECO:0000256" key="17">
    <source>
        <dbReference type="ARBA" id="ARBA00047493"/>
    </source>
</evidence>
<evidence type="ECO:0000256" key="11">
    <source>
        <dbReference type="ARBA" id="ARBA00022840"/>
    </source>
</evidence>
<sequence length="390" mass="44070">MYHKVGAAAYKKDLNNTWLLSEHLSHPERKIKTIHIGGTNGKGSTSSMISSILQEAGYKVGLYTSPHLIDFRERIKINNEMIPEKTVIEFIEKNKAFLQEKQLSFFEMTVGLAFDYFAKEQVDVAVIEVGLGGRLDSTNIISPLVSVITNIGWDHMAMLGNSLEEIAFEKAGIIKKETPVIIGEYTATTKNVFLEKAKEMQAPLYFASDMDNYKSVESDLKGNYQQYNKRTVQVVIDQLRSFFSISRENEIEGFRNVVKNTGLQGRWQQLSDQPLIIADTAHNKDGLKQTMQQVREQKYDKLYFVFGIVNDKDVEAILLLLPLEAKYFIAKPNIPRGMETDILAEKMTAFGFDFEICNSIPVAYEKAKVKAQANDMIYVGGSTFVVAEIL</sequence>
<comment type="pathway">
    <text evidence="3">Cofactor biosynthesis; tetrahydrofolylpolyglutamate biosynthesis.</text>
</comment>
<accession>A0ABT8CSX9</accession>
<comment type="catalytic activity">
    <reaction evidence="19">
        <text>(6R)-5,10-methylenetetrahydrofolyl-(gamma-L-Glu)(n) + L-glutamate + ATP = (6R)-5,10-methylenetetrahydrofolyl-(gamma-L-Glu)(n+1) + ADP + phosphate + H(+)</text>
        <dbReference type="Rhea" id="RHEA:51912"/>
        <dbReference type="Rhea" id="RHEA-COMP:13257"/>
        <dbReference type="Rhea" id="RHEA-COMP:13258"/>
        <dbReference type="ChEBI" id="CHEBI:15378"/>
        <dbReference type="ChEBI" id="CHEBI:29985"/>
        <dbReference type="ChEBI" id="CHEBI:30616"/>
        <dbReference type="ChEBI" id="CHEBI:43474"/>
        <dbReference type="ChEBI" id="CHEBI:136572"/>
        <dbReference type="ChEBI" id="CHEBI:456216"/>
        <dbReference type="EC" id="6.3.2.17"/>
    </reaction>
</comment>
<evidence type="ECO:0000256" key="9">
    <source>
        <dbReference type="ARBA" id="ARBA00022723"/>
    </source>
</evidence>
<evidence type="ECO:0000256" key="13">
    <source>
        <dbReference type="ARBA" id="ARBA00022909"/>
    </source>
</evidence>
<dbReference type="Gene3D" id="3.40.1190.10">
    <property type="entry name" value="Mur-like, catalytic domain"/>
    <property type="match status" value="1"/>
</dbReference>
<comment type="catalytic activity">
    <reaction evidence="17">
        <text>(6S)-5,6,7,8-tetrahydrofolyl-(gamma-L-Glu)(n) + L-glutamate + ATP = (6S)-5,6,7,8-tetrahydrofolyl-(gamma-L-Glu)(n+1) + ADP + phosphate + H(+)</text>
        <dbReference type="Rhea" id="RHEA:10580"/>
        <dbReference type="Rhea" id="RHEA-COMP:14738"/>
        <dbReference type="Rhea" id="RHEA-COMP:14740"/>
        <dbReference type="ChEBI" id="CHEBI:15378"/>
        <dbReference type="ChEBI" id="CHEBI:29985"/>
        <dbReference type="ChEBI" id="CHEBI:30616"/>
        <dbReference type="ChEBI" id="CHEBI:43474"/>
        <dbReference type="ChEBI" id="CHEBI:141005"/>
        <dbReference type="ChEBI" id="CHEBI:456216"/>
        <dbReference type="EC" id="6.3.2.17"/>
    </reaction>
</comment>
<evidence type="ECO:0000256" key="2">
    <source>
        <dbReference type="ARBA" id="ARBA00004799"/>
    </source>
</evidence>
<dbReference type="Pfam" id="PF02875">
    <property type="entry name" value="Mur_ligase_C"/>
    <property type="match status" value="1"/>
</dbReference>
<comment type="catalytic activity">
    <reaction evidence="20">
        <text>7,8-dihydropteroate + L-glutamate + ATP = 7,8-dihydrofolate + ADP + phosphate + H(+)</text>
        <dbReference type="Rhea" id="RHEA:23584"/>
        <dbReference type="ChEBI" id="CHEBI:15378"/>
        <dbReference type="ChEBI" id="CHEBI:17839"/>
        <dbReference type="ChEBI" id="CHEBI:29985"/>
        <dbReference type="ChEBI" id="CHEBI:30616"/>
        <dbReference type="ChEBI" id="CHEBI:43474"/>
        <dbReference type="ChEBI" id="CHEBI:57451"/>
        <dbReference type="ChEBI" id="CHEBI:456216"/>
        <dbReference type="EC" id="6.3.2.12"/>
    </reaction>
</comment>
<dbReference type="InterPro" id="IPR004101">
    <property type="entry name" value="Mur_ligase_C"/>
</dbReference>
<evidence type="ECO:0000256" key="16">
    <source>
        <dbReference type="ARBA" id="ARBA00032510"/>
    </source>
</evidence>
<dbReference type="NCBIfam" id="TIGR01499">
    <property type="entry name" value="folC"/>
    <property type="match status" value="1"/>
</dbReference>
<feature type="domain" description="Mur ligase C-terminal" evidence="21">
    <location>
        <begin position="265"/>
        <end position="382"/>
    </location>
</feature>
<evidence type="ECO:0000256" key="1">
    <source>
        <dbReference type="ARBA" id="ARBA00002714"/>
    </source>
</evidence>
<dbReference type="PANTHER" id="PTHR11136:SF0">
    <property type="entry name" value="DIHYDROFOLATE SYNTHETASE-RELATED"/>
    <property type="match status" value="1"/>
</dbReference>
<comment type="similarity">
    <text evidence="4">Belongs to the folylpolyglutamate synthase family.</text>
</comment>
<dbReference type="Gene3D" id="3.90.190.20">
    <property type="entry name" value="Mur ligase, C-terminal domain"/>
    <property type="match status" value="1"/>
</dbReference>
<evidence type="ECO:0000256" key="15">
    <source>
        <dbReference type="ARBA" id="ARBA00030592"/>
    </source>
</evidence>
<proteinExistence type="inferred from homology"/>
<dbReference type="Pfam" id="PF08245">
    <property type="entry name" value="Mur_ligase_M"/>
    <property type="match status" value="1"/>
</dbReference>
<evidence type="ECO:0000256" key="12">
    <source>
        <dbReference type="ARBA" id="ARBA00022842"/>
    </source>
</evidence>
<dbReference type="InterPro" id="IPR001645">
    <property type="entry name" value="Folylpolyglutamate_synth"/>
</dbReference>
<evidence type="ECO:0000259" key="22">
    <source>
        <dbReference type="Pfam" id="PF08245"/>
    </source>
</evidence>
<dbReference type="PROSITE" id="PS01012">
    <property type="entry name" value="FOLYLPOLYGLU_SYNT_2"/>
    <property type="match status" value="1"/>
</dbReference>
<evidence type="ECO:0000256" key="14">
    <source>
        <dbReference type="ARBA" id="ARBA00030048"/>
    </source>
</evidence>
<evidence type="ECO:0000256" key="10">
    <source>
        <dbReference type="ARBA" id="ARBA00022741"/>
    </source>
</evidence>
<dbReference type="InterPro" id="IPR018109">
    <property type="entry name" value="Folylpolyglutamate_synth_CS"/>
</dbReference>
<dbReference type="PIRSF" id="PIRSF001563">
    <property type="entry name" value="Folylpolyglu_synth"/>
    <property type="match status" value="1"/>
</dbReference>
<comment type="pathway">
    <text evidence="2">Cofactor biosynthesis; tetrahydrofolate biosynthesis; 7,8-dihydrofolate from 2-amino-4-hydroxy-6-hydroxymethyl-7,8-dihydropteridine diphosphate and 4-aminobenzoate: step 2/2.</text>
</comment>
<name>A0ABT8CSX9_9FLAO</name>
<feature type="domain" description="Mur ligase central" evidence="22">
    <location>
        <begin position="36"/>
        <end position="229"/>
    </location>
</feature>
<evidence type="ECO:0000256" key="3">
    <source>
        <dbReference type="ARBA" id="ARBA00005150"/>
    </source>
</evidence>
<keyword evidence="13" id="KW-0289">Folate biosynthesis</keyword>
<organism evidence="23 24">
    <name type="scientific">Paenimyroides ceti</name>
    <dbReference type="NCBI Taxonomy" id="395087"/>
    <lineage>
        <taxon>Bacteria</taxon>
        <taxon>Pseudomonadati</taxon>
        <taxon>Bacteroidota</taxon>
        <taxon>Flavobacteriia</taxon>
        <taxon>Flavobacteriales</taxon>
        <taxon>Flavobacteriaceae</taxon>
        <taxon>Paenimyroides</taxon>
    </lineage>
</organism>
<evidence type="ECO:0000256" key="18">
    <source>
        <dbReference type="ARBA" id="ARBA00047808"/>
    </source>
</evidence>
<evidence type="ECO:0000259" key="21">
    <source>
        <dbReference type="Pfam" id="PF02875"/>
    </source>
</evidence>
<protein>
    <recommendedName>
        <fullName evidence="7">Dihydrofolate synthase/folylpolyglutamate synthase</fullName>
        <ecNumber evidence="5">6.3.2.12</ecNumber>
        <ecNumber evidence="6">6.3.2.17</ecNumber>
    </recommendedName>
    <alternativeName>
        <fullName evidence="16">Folylpoly-gamma-glutamate synthetase-dihydrofolate synthetase</fullName>
    </alternativeName>
    <alternativeName>
        <fullName evidence="14">Folylpolyglutamate synthetase</fullName>
    </alternativeName>
    <alternativeName>
        <fullName evidence="15">Tetrahydrofolylpolyglutamate synthase</fullName>
    </alternativeName>
</protein>
<comment type="catalytic activity">
    <reaction evidence="18">
        <text>10-formyltetrahydrofolyl-(gamma-L-Glu)(n) + L-glutamate + ATP = 10-formyltetrahydrofolyl-(gamma-L-Glu)(n+1) + ADP + phosphate + H(+)</text>
        <dbReference type="Rhea" id="RHEA:51904"/>
        <dbReference type="Rhea" id="RHEA-COMP:13088"/>
        <dbReference type="Rhea" id="RHEA-COMP:14300"/>
        <dbReference type="ChEBI" id="CHEBI:15378"/>
        <dbReference type="ChEBI" id="CHEBI:29985"/>
        <dbReference type="ChEBI" id="CHEBI:30616"/>
        <dbReference type="ChEBI" id="CHEBI:43474"/>
        <dbReference type="ChEBI" id="CHEBI:134413"/>
        <dbReference type="ChEBI" id="CHEBI:456216"/>
        <dbReference type="EC" id="6.3.2.17"/>
    </reaction>
</comment>
<evidence type="ECO:0000313" key="24">
    <source>
        <dbReference type="Proteomes" id="UP001242368"/>
    </source>
</evidence>
<dbReference type="EMBL" id="JAUFQU010000001">
    <property type="protein sequence ID" value="MDN3707612.1"/>
    <property type="molecule type" value="Genomic_DNA"/>
</dbReference>
<evidence type="ECO:0000256" key="4">
    <source>
        <dbReference type="ARBA" id="ARBA00008276"/>
    </source>
</evidence>
<keyword evidence="24" id="KW-1185">Reference proteome</keyword>
<keyword evidence="11" id="KW-0067">ATP-binding</keyword>
<keyword evidence="12" id="KW-0460">Magnesium</keyword>
<evidence type="ECO:0000256" key="7">
    <source>
        <dbReference type="ARBA" id="ARBA00019357"/>
    </source>
</evidence>
<evidence type="ECO:0000256" key="19">
    <source>
        <dbReference type="ARBA" id="ARBA00049035"/>
    </source>
</evidence>
<evidence type="ECO:0000256" key="20">
    <source>
        <dbReference type="ARBA" id="ARBA00049161"/>
    </source>
</evidence>